<accession>A0ACC1PBZ1</accession>
<comment type="caution">
    <text evidence="1">The sequence shown here is derived from an EMBL/GenBank/DDBJ whole genome shotgun (WGS) entry which is preliminary data.</text>
</comment>
<name>A0ACC1PBZ1_9PEZI</name>
<sequence length="2139" mass="243022">MAKQTPEPTSTIENGTLKANGNDGIIHTNSPIIQHNPQSLLSPASMSGSIQVAKRPASYARRSNLVRLASGQHTSVHFVKEQYVSVRQRCQRELGASVGIAAFDTSYSGLTEWIKHERMARLPHKGGSWDRVLISATYFASQVNRLSDAIESFTPESEAASNLLYGQCLILLELGHENAEALQTAFDLFYQLGLELSPLLRAENALRLASSIMEGVARAFSELLNIVSGIAINYYTVVHGSSQITTRLDIYANFGVSIENYRSRVQHCEHEIWNFELRTQGYDETIQIETLKQWLAPQDKILAFLASNHISLASRPEEYTCIWLQSHLNQFFKSDDNVLLVEGKAGSGKTTLANWVVNRLQRPIGGRVIPTLSFFYNTSINEQASCLSMLKTLLFQLLSLRIGDLDLFVAIFQAFTESKALSSAAAQEDRLWEALKQALSSIRSDDEEIALIIDGLDEMEGLKPVAKQVSEKLQGLAHDLAHLRVILFSQPLEVRSEKCTEIELSFDYLYDDLQTVLDQGLSRYPHFSDRDFAEKATIVDGLLGISDGSMLLASLFVSYLAQQKTHDDFGKAYDSLVKSPPRGAAELVQKLLGSLKLDSASRAVISFLVAAKRPLSVREVELLLQMDTKGVSLVQLGQVTKSISAFTITVEGLISLRHEAVKQALLNIPDNSPVSLRLKDRHKDLLVRLLATAGKHLRDADEPRLDLLNPIEVDKRIASHHLLEYTVRYWVLHFRLSSLYKVQGDLQFPPEFTSVFPSSVTFALLEATRWRSQCLPDEVSELFTIAYRVRKQLFGLEHPSVLQSAITCAVFYETVLSSYDKATKWYALAVRIGKTVLGIQAELVITCCTTLLRISETLVTKTRTEIITYREEILLVLVSYYTHQYGPSSDEVIEIYGALVALYVSIGEETKATEIKVKIRKGRVDFEEHGTSSEHDTVSRHLDVMLKKHSHEEQVEGFESLLFGYEEETEESWTIIHVESMIKFALDLIKRGKFSSAEEIYVELWLKLSDYCLSTQVVGWHEKRIEVMLKYASFLHTQTRVEEASAVLISCWNEYSTHQVSMFESIILLMKEIAICMRVVGLVSLSLTVFQRCWSWFKSTHKEESSVFKEIVEHIAITSSEIVKKSSTTTTATTTTTTTTSSSETVIREVFESSFSEESQVTTTTVELCNSLTSIYIEQERWSEAVSVIKSTLKRTWASFFAESIDSVHLESTFSSESTLLVLHLAQCYINQKRYDRVEYLYLRLYRVYCKARKFDDVQVVKFRELYVEFLAKYEMHSVLISFYQEILVEYRSFHGPDHAKTIVILYALGDVCRSHHLTHGYWIEYYSEILVALNKGARICHENALRALIVVAEYYYDLQRYSESLVYLKNIIATFCQFGTKYQYFQDTVFVQKTLERYYKVIEETQVEIHEHVKILKEIREACSKFFGESSEISVNVTVTLAEVCTKSEQYQYEAVSYYEHIMKYSKVVSSEVARRSGSTLRSLYVKQITSTTSSTTVTKETLEKATSMTYSRYLEVKKTHSCTHETTLTTLKELVTLYQKQQKIELAVKELQSLVVECVVSTRSTKALIETARYIASIFAESFVSQGIQLIRELKRQVIYQIVSKTIGFDVSKTGRSCFAFIASFEYHLRARSSGSVASYMAEILAEFLSYERLVSSIKAKTKIGVILLLGARLRHIHFRTNRAEDFEIVERQVLDYFMTVEVKIVETSAKASIRGFVRILLAYFSERNRPKDFIASAARAAVSELKVYLTNLKYKEAVGLAQVIYRFLMAHEGLDDPTEITLGFQLCLMMAGRGGYKRTKAADEETNKTMVALSHAILGEVFEICKNNNIDLVRCPLHELDELISLLGDQKDIARLLWLLESLWARRGAQTWGTEVKLTLGIRLVQARFQAGDHQILPAIQLAEDIVYNLRRTHGPRHRQTLAVYELLASIYTSAGHHYTAKATAEKANPGLQKRQRLDATAVRVKQENDAAAPEPEAALGDLDYEGYSSRDSFSSGRITQLDFRIYQIKTRVLTTRPDVTQYWTWKPEENRLEHQVLRDVQPSITWGCYREPDKFNCGMADIKEIRYASDGQKILVVRADETKGDILVFFKRQRTKKRFLVFTKKKGIKLVKVAHVHLEEAWNAMNSAMMSDGES</sequence>
<protein>
    <submittedName>
        <fullName evidence="1">Uncharacterized protein</fullName>
    </submittedName>
</protein>
<evidence type="ECO:0000313" key="1">
    <source>
        <dbReference type="EMBL" id="KAJ2989351.1"/>
    </source>
</evidence>
<keyword evidence="2" id="KW-1185">Reference proteome</keyword>
<gene>
    <name evidence="1" type="ORF">NUW58_g3511</name>
</gene>
<dbReference type="EMBL" id="JAPDGR010000538">
    <property type="protein sequence ID" value="KAJ2989351.1"/>
    <property type="molecule type" value="Genomic_DNA"/>
</dbReference>
<evidence type="ECO:0000313" key="2">
    <source>
        <dbReference type="Proteomes" id="UP001143856"/>
    </source>
</evidence>
<dbReference type="Proteomes" id="UP001143856">
    <property type="component" value="Unassembled WGS sequence"/>
</dbReference>
<organism evidence="1 2">
    <name type="scientific">Xylaria curta</name>
    <dbReference type="NCBI Taxonomy" id="42375"/>
    <lineage>
        <taxon>Eukaryota</taxon>
        <taxon>Fungi</taxon>
        <taxon>Dikarya</taxon>
        <taxon>Ascomycota</taxon>
        <taxon>Pezizomycotina</taxon>
        <taxon>Sordariomycetes</taxon>
        <taxon>Xylariomycetidae</taxon>
        <taxon>Xylariales</taxon>
        <taxon>Xylariaceae</taxon>
        <taxon>Xylaria</taxon>
    </lineage>
</organism>
<proteinExistence type="predicted"/>
<reference evidence="1" key="1">
    <citation type="submission" date="2022-10" db="EMBL/GenBank/DDBJ databases">
        <title>Genome Sequence of Xylaria curta.</title>
        <authorList>
            <person name="Buettner E."/>
        </authorList>
    </citation>
    <scope>NUCLEOTIDE SEQUENCE</scope>
    <source>
        <strain evidence="1">Babe10</strain>
    </source>
</reference>